<keyword evidence="5" id="KW-0819">tRNA processing</keyword>
<dbReference type="CDD" id="cd05398">
    <property type="entry name" value="NT_ClassII-CCAase"/>
    <property type="match status" value="1"/>
</dbReference>
<evidence type="ECO:0000256" key="3">
    <source>
        <dbReference type="ARBA" id="ARBA00022555"/>
    </source>
</evidence>
<comment type="similarity">
    <text evidence="2 11">Belongs to the tRNA nucleotidyltransferase/poly(A) polymerase family.</text>
</comment>
<keyword evidence="3" id="KW-0820">tRNA-binding</keyword>
<gene>
    <name evidence="13" type="ORF">OSCT_0271</name>
</gene>
<dbReference type="OrthoDB" id="9805698at2"/>
<evidence type="ECO:0000256" key="2">
    <source>
        <dbReference type="ARBA" id="ARBA00007265"/>
    </source>
</evidence>
<dbReference type="InterPro" id="IPR002646">
    <property type="entry name" value="PolA_pol_head_dom"/>
</dbReference>
<dbReference type="GO" id="GO:0008033">
    <property type="term" value="P:tRNA processing"/>
    <property type="evidence" value="ECO:0007669"/>
    <property type="project" value="UniProtKB-KW"/>
</dbReference>
<keyword evidence="8" id="KW-0547">Nucleotide-binding</keyword>
<keyword evidence="14" id="KW-1185">Reference proteome</keyword>
<dbReference type="GO" id="GO:0000049">
    <property type="term" value="F:tRNA binding"/>
    <property type="evidence" value="ECO:0007669"/>
    <property type="project" value="UniProtKB-KW"/>
</dbReference>
<comment type="cofactor">
    <cofactor evidence="1">
        <name>Mg(2+)</name>
        <dbReference type="ChEBI" id="CHEBI:18420"/>
    </cofactor>
</comment>
<evidence type="ECO:0000256" key="5">
    <source>
        <dbReference type="ARBA" id="ARBA00022694"/>
    </source>
</evidence>
<evidence type="ECO:0000256" key="6">
    <source>
        <dbReference type="ARBA" id="ARBA00022695"/>
    </source>
</evidence>
<evidence type="ECO:0000256" key="1">
    <source>
        <dbReference type="ARBA" id="ARBA00001946"/>
    </source>
</evidence>
<dbReference type="GO" id="GO:0046872">
    <property type="term" value="F:metal ion binding"/>
    <property type="evidence" value="ECO:0007669"/>
    <property type="project" value="UniProtKB-KW"/>
</dbReference>
<name>E1IAC0_9CHLR</name>
<dbReference type="HOGENOM" id="CLU_015961_5_1_0"/>
<protein>
    <submittedName>
        <fullName evidence="13">Polynucleotide adenylyltransferase region</fullName>
    </submittedName>
</protein>
<reference evidence="13 14" key="1">
    <citation type="journal article" date="2011" name="J. Bacteriol.">
        <title>Draft genome sequence of the anoxygenic filamentous phototrophic bacterium Oscillochloris trichoides subsp. DG-6.</title>
        <authorList>
            <person name="Kuznetsov B.B."/>
            <person name="Ivanovsky R.N."/>
            <person name="Keppen O.I."/>
            <person name="Sukhacheva M.V."/>
            <person name="Bumazhkin B.K."/>
            <person name="Patutina E.O."/>
            <person name="Beletsky A.V."/>
            <person name="Mardanov A.V."/>
            <person name="Baslerov R.V."/>
            <person name="Panteleeva A.N."/>
            <person name="Kolganova T.V."/>
            <person name="Ravin N.V."/>
            <person name="Skryabin K.G."/>
        </authorList>
    </citation>
    <scope>NUCLEOTIDE SEQUENCE [LARGE SCALE GENOMIC DNA]</scope>
    <source>
        <strain evidence="13 14">DG-6</strain>
    </source>
</reference>
<keyword evidence="7" id="KW-0479">Metal-binding</keyword>
<dbReference type="PANTHER" id="PTHR47788:SF1">
    <property type="entry name" value="A-ADDING TRNA NUCLEOTIDYLTRANSFERASE"/>
    <property type="match status" value="1"/>
</dbReference>
<evidence type="ECO:0000259" key="12">
    <source>
        <dbReference type="Pfam" id="PF01743"/>
    </source>
</evidence>
<evidence type="ECO:0000256" key="11">
    <source>
        <dbReference type="RuleBase" id="RU003953"/>
    </source>
</evidence>
<evidence type="ECO:0000256" key="4">
    <source>
        <dbReference type="ARBA" id="ARBA00022679"/>
    </source>
</evidence>
<dbReference type="GO" id="GO:0016779">
    <property type="term" value="F:nucleotidyltransferase activity"/>
    <property type="evidence" value="ECO:0007669"/>
    <property type="project" value="UniProtKB-KW"/>
</dbReference>
<dbReference type="STRING" id="765420.OSCT_0271"/>
<keyword evidence="6 13" id="KW-0548">Nucleotidyltransferase</keyword>
<dbReference type="GO" id="GO:0000166">
    <property type="term" value="F:nucleotide binding"/>
    <property type="evidence" value="ECO:0007669"/>
    <property type="project" value="UniProtKB-KW"/>
</dbReference>
<evidence type="ECO:0000256" key="8">
    <source>
        <dbReference type="ARBA" id="ARBA00022741"/>
    </source>
</evidence>
<dbReference type="PANTHER" id="PTHR47788">
    <property type="entry name" value="POLYA POLYMERASE"/>
    <property type="match status" value="1"/>
</dbReference>
<organism evidence="13 14">
    <name type="scientific">Oscillochloris trichoides DG-6</name>
    <dbReference type="NCBI Taxonomy" id="765420"/>
    <lineage>
        <taxon>Bacteria</taxon>
        <taxon>Bacillati</taxon>
        <taxon>Chloroflexota</taxon>
        <taxon>Chloroflexia</taxon>
        <taxon>Chloroflexales</taxon>
        <taxon>Chloroflexineae</taxon>
        <taxon>Oscillochloridaceae</taxon>
        <taxon>Oscillochloris</taxon>
    </lineage>
</organism>
<dbReference type="SUPFAM" id="SSF81301">
    <property type="entry name" value="Nucleotidyltransferase"/>
    <property type="match status" value="1"/>
</dbReference>
<feature type="domain" description="Poly A polymerase head" evidence="12">
    <location>
        <begin position="29"/>
        <end position="165"/>
    </location>
</feature>
<comment type="caution">
    <text evidence="13">The sequence shown here is derived from an EMBL/GenBank/DDBJ whole genome shotgun (WGS) entry which is preliminary data.</text>
</comment>
<dbReference type="Gene3D" id="1.10.3090.10">
    <property type="entry name" value="cca-adding enzyme, domain 2"/>
    <property type="match status" value="1"/>
</dbReference>
<dbReference type="Gene3D" id="3.30.460.10">
    <property type="entry name" value="Beta Polymerase, domain 2"/>
    <property type="match status" value="1"/>
</dbReference>
<keyword evidence="9" id="KW-0460">Magnesium</keyword>
<dbReference type="Proteomes" id="UP000054010">
    <property type="component" value="Unassembled WGS sequence"/>
</dbReference>
<proteinExistence type="inferred from homology"/>
<accession>E1IAC0</accession>
<dbReference type="InterPro" id="IPR052390">
    <property type="entry name" value="tRNA_nt/polyA_polymerase"/>
</dbReference>
<dbReference type="AlphaFoldDB" id="E1IAC0"/>
<evidence type="ECO:0000256" key="9">
    <source>
        <dbReference type="ARBA" id="ARBA00022842"/>
    </source>
</evidence>
<dbReference type="InterPro" id="IPR043519">
    <property type="entry name" value="NT_sf"/>
</dbReference>
<evidence type="ECO:0000313" key="14">
    <source>
        <dbReference type="Proteomes" id="UP000054010"/>
    </source>
</evidence>
<dbReference type="Pfam" id="PF01743">
    <property type="entry name" value="PolyA_pol"/>
    <property type="match status" value="1"/>
</dbReference>
<dbReference type="EMBL" id="ADVR01000004">
    <property type="protein sequence ID" value="EFO81874.1"/>
    <property type="molecule type" value="Genomic_DNA"/>
</dbReference>
<dbReference type="SUPFAM" id="SSF81891">
    <property type="entry name" value="Poly A polymerase C-terminal region-like"/>
    <property type="match status" value="1"/>
</dbReference>
<evidence type="ECO:0000313" key="13">
    <source>
        <dbReference type="EMBL" id="EFO81874.1"/>
    </source>
</evidence>
<sequence length="417" mass="45841">MKLIPLLPSPLSTLLERITLLATNQGTALWLVGGVIRDLLLGVPLGRDLDLVVEGDVAALSAALVAELGANLRAAHPEFGTASVAFVCDGAEVVFDLARARREVYPQPAVLPVVEPATLEEDLGRRDFSVNAMALELRIVDGHLRAGRWHDPFAGQADLSQRCLRLLHQQSLRDDPTRLLRGVRLAARLNLHPDPATQIQIRHAISQGYLSLLTPERILGELCLALEEPQPLRMLAHADAWELTPQIVPGLHATPHLAARLARYAAHPPRRVPVGQVVAGLFVYDLAAADLHALSQRYPLPSPFARLFSEIPRLRDLGPQLQTDLRPSQIDLFLRPYSDVAIHVLHYAETGIAAQRAIHYLEQMRPLRLPLDGRDIQRLGVAPGPAIGKILAGLRTAYLDGVIQTREQAEAWVINNR</sequence>
<dbReference type="eggNOG" id="COG0617">
    <property type="taxonomic scope" value="Bacteria"/>
</dbReference>
<keyword evidence="4 11" id="KW-0808">Transferase</keyword>
<evidence type="ECO:0000256" key="7">
    <source>
        <dbReference type="ARBA" id="ARBA00022723"/>
    </source>
</evidence>
<evidence type="ECO:0000256" key="10">
    <source>
        <dbReference type="ARBA" id="ARBA00022884"/>
    </source>
</evidence>
<keyword evidence="10 11" id="KW-0694">RNA-binding</keyword>